<evidence type="ECO:0000256" key="2">
    <source>
        <dbReference type="ARBA" id="ARBA00022478"/>
    </source>
</evidence>
<keyword evidence="8" id="KW-1133">Transmembrane helix</keyword>
<dbReference type="PANTHER" id="PTHR48446">
    <property type="entry name" value="DNA-DIRECTED RNA POLYMERASE SUBUNIT BETA' N-TERMINAL SECTION"/>
    <property type="match status" value="1"/>
</dbReference>
<evidence type="ECO:0000256" key="1">
    <source>
        <dbReference type="ARBA" id="ARBA00012418"/>
    </source>
</evidence>
<dbReference type="GO" id="GO:0000428">
    <property type="term" value="C:DNA-directed RNA polymerase complex"/>
    <property type="evidence" value="ECO:0007669"/>
    <property type="project" value="UniProtKB-KW"/>
</dbReference>
<organism evidence="10 11">
    <name type="scientific">Zingiber officinale</name>
    <name type="common">Ginger</name>
    <name type="synonym">Amomum zingiber</name>
    <dbReference type="NCBI Taxonomy" id="94328"/>
    <lineage>
        <taxon>Eukaryota</taxon>
        <taxon>Viridiplantae</taxon>
        <taxon>Streptophyta</taxon>
        <taxon>Embryophyta</taxon>
        <taxon>Tracheophyta</taxon>
        <taxon>Spermatophyta</taxon>
        <taxon>Magnoliopsida</taxon>
        <taxon>Liliopsida</taxon>
        <taxon>Zingiberales</taxon>
        <taxon>Zingiberaceae</taxon>
        <taxon>Zingiber</taxon>
    </lineage>
</organism>
<dbReference type="InterPro" id="IPR015700">
    <property type="entry name" value="RPC1"/>
</dbReference>
<accession>A0A8J5GGY2</accession>
<reference evidence="10 11" key="1">
    <citation type="submission" date="2020-08" db="EMBL/GenBank/DDBJ databases">
        <title>Plant Genome Project.</title>
        <authorList>
            <person name="Zhang R.-G."/>
        </authorList>
    </citation>
    <scope>NUCLEOTIDE SEQUENCE [LARGE SCALE GENOMIC DNA]</scope>
    <source>
        <tissue evidence="10">Rhizome</tissue>
    </source>
</reference>
<evidence type="ECO:0000256" key="8">
    <source>
        <dbReference type="SAM" id="Phobius"/>
    </source>
</evidence>
<dbReference type="InterPro" id="IPR044893">
    <property type="entry name" value="RNA_pol_Rpb1_clamp_domain"/>
</dbReference>
<sequence>MARREEKLRCTKELYNEDMGPRRIKSIRFSALSGEEIKNSAEVQVWNNRIYGADLRPVQNGLLDPRMGAANKAGVCTTCHGNFSECPGHFGYLKLTLLVFNVGFFNSILNILECICKLLGFCTYLATLIMLSGLSRILLVEDDRKTYLKKMRNPKADVAMKNALMTKIRDRCKLSICPWCGSKNGVVKKTKSSLAIAHDFSRTIDGSKDEVIAAMSHISSKSLHIAHLLSPIIVLSLFKKMLDEDCELLNMSDRPEKFIVTNIAIPTVSIRPSAFVDAGASSNEDSITIILKGIISTNSVLREDLEGVVPPFKCLFNLLS</sequence>
<dbReference type="PANTHER" id="PTHR48446:SF1">
    <property type="entry name" value="DNA-DIRECTED RNA POLYMERASE SUBUNIT BETA' N-TERMINAL SECTION"/>
    <property type="match status" value="1"/>
</dbReference>
<dbReference type="GO" id="GO:0046872">
    <property type="term" value="F:metal ion binding"/>
    <property type="evidence" value="ECO:0007669"/>
    <property type="project" value="UniProtKB-KW"/>
</dbReference>
<keyword evidence="2" id="KW-0240">DNA-directed RNA polymerase</keyword>
<dbReference type="GO" id="GO:0003677">
    <property type="term" value="F:DNA binding"/>
    <property type="evidence" value="ECO:0007669"/>
    <property type="project" value="InterPro"/>
</dbReference>
<keyword evidence="5" id="KW-0479">Metal-binding</keyword>
<evidence type="ECO:0000256" key="5">
    <source>
        <dbReference type="ARBA" id="ARBA00022723"/>
    </source>
</evidence>
<evidence type="ECO:0000256" key="7">
    <source>
        <dbReference type="ARBA" id="ARBA00023163"/>
    </source>
</evidence>
<keyword evidence="3" id="KW-0808">Transferase</keyword>
<dbReference type="AlphaFoldDB" id="A0A8J5GGY2"/>
<feature type="transmembrane region" description="Helical" evidence="8">
    <location>
        <begin position="118"/>
        <end position="139"/>
    </location>
</feature>
<keyword evidence="8" id="KW-0812">Transmembrane</keyword>
<evidence type="ECO:0000256" key="4">
    <source>
        <dbReference type="ARBA" id="ARBA00022695"/>
    </source>
</evidence>
<keyword evidence="4" id="KW-0548">Nucleotidyltransferase</keyword>
<protein>
    <recommendedName>
        <fullName evidence="1">DNA-directed RNA polymerase</fullName>
        <ecNumber evidence="1">2.7.7.6</ecNumber>
    </recommendedName>
</protein>
<dbReference type="GO" id="GO:0006351">
    <property type="term" value="P:DNA-templated transcription"/>
    <property type="evidence" value="ECO:0007669"/>
    <property type="project" value="InterPro"/>
</dbReference>
<dbReference type="GO" id="GO:0003899">
    <property type="term" value="F:DNA-directed RNA polymerase activity"/>
    <property type="evidence" value="ECO:0007669"/>
    <property type="project" value="UniProtKB-EC"/>
</dbReference>
<evidence type="ECO:0000313" key="10">
    <source>
        <dbReference type="EMBL" id="KAG6505700.1"/>
    </source>
</evidence>
<feature type="domain" description="RNA polymerase Rpb1" evidence="9">
    <location>
        <begin position="22"/>
        <end position="307"/>
    </location>
</feature>
<evidence type="ECO:0000313" key="11">
    <source>
        <dbReference type="Proteomes" id="UP000734854"/>
    </source>
</evidence>
<dbReference type="EMBL" id="JACMSC010000010">
    <property type="protein sequence ID" value="KAG6505700.1"/>
    <property type="molecule type" value="Genomic_DNA"/>
</dbReference>
<keyword evidence="6" id="KW-0862">Zinc</keyword>
<dbReference type="InterPro" id="IPR007080">
    <property type="entry name" value="RNA_pol_Rpb1_1"/>
</dbReference>
<dbReference type="SUPFAM" id="SSF64484">
    <property type="entry name" value="beta and beta-prime subunits of DNA dependent RNA-polymerase"/>
    <property type="match status" value="1"/>
</dbReference>
<keyword evidence="8" id="KW-0472">Membrane</keyword>
<proteinExistence type="predicted"/>
<evidence type="ECO:0000256" key="6">
    <source>
        <dbReference type="ARBA" id="ARBA00022833"/>
    </source>
</evidence>
<dbReference type="EC" id="2.7.7.6" evidence="1"/>
<evidence type="ECO:0000256" key="3">
    <source>
        <dbReference type="ARBA" id="ARBA00022679"/>
    </source>
</evidence>
<gene>
    <name evidence="10" type="ORF">ZIOFF_038065</name>
</gene>
<keyword evidence="7" id="KW-0804">Transcription</keyword>
<dbReference type="Pfam" id="PF04997">
    <property type="entry name" value="RNA_pol_Rpb1_1"/>
    <property type="match status" value="1"/>
</dbReference>
<comment type="caution">
    <text evidence="10">The sequence shown here is derived from an EMBL/GenBank/DDBJ whole genome shotgun (WGS) entry which is preliminary data.</text>
</comment>
<dbReference type="Proteomes" id="UP000734854">
    <property type="component" value="Unassembled WGS sequence"/>
</dbReference>
<dbReference type="Gene3D" id="4.10.860.120">
    <property type="entry name" value="RNA polymerase II, clamp domain"/>
    <property type="match status" value="1"/>
</dbReference>
<evidence type="ECO:0000259" key="9">
    <source>
        <dbReference type="Pfam" id="PF04997"/>
    </source>
</evidence>
<keyword evidence="11" id="KW-1185">Reference proteome</keyword>
<name>A0A8J5GGY2_ZINOF</name>